<sequence length="348" mass="39807">MADDEKTEEPTSKKLEDAKNEGNVGKSVEVVGAAVLTFGSIYILFFSGFTLMEIKKAILFIYGFIGHELNGAAYYSISYTVVMTLIKALMPLFILVFVMALATNWLQFGFVSVPLKIDIKKIDPIKGFKNIFSIKKAIEALKLTAKLAVIVIVMFVIFSLTFNDYLEMMDKELPATLYTMYELVVIFIFTILFIIIIFAIFDFYFSKHYYIKSLRMSKQDIKDEYKNMEGDPLVKGRIRRIQMQMAQKRMMSSVPEADVVITNPTHYAVALKYDSSVNQAPVVIAKGIDFLATRIKEVAKENNITIVENPALARALYEQIELDREVPSEFYKAIAEIFTYIYELKKKR</sequence>
<comment type="similarity">
    <text evidence="2 13">Belongs to the type III secretion exporter family.</text>
</comment>
<dbReference type="PRINTS" id="PR00950">
    <property type="entry name" value="TYPE3IMSPROT"/>
</dbReference>
<dbReference type="OrthoDB" id="9807950at2"/>
<reference evidence="15 17" key="3">
    <citation type="submission" date="2019-09" db="EMBL/GenBank/DDBJ databases">
        <title>Taxonomic note: a critical rebuttal of the proposed division of the genus Arcobacter into six genera, emended descriptions of Arcobacter anaerophilus and the genus Arcobacter, and an assessment of genus-level boundaries for Epsilonproteobacteria using in silico genomic comparator tools.</title>
        <authorList>
            <person name="On S.L.W."/>
            <person name="Miller W.G."/>
            <person name="Biggs P."/>
            <person name="Cornelius A."/>
            <person name="Vandamme P."/>
        </authorList>
    </citation>
    <scope>NUCLEOTIDE SEQUENCE [LARGE SCALE GENOMIC DNA]</scope>
    <source>
        <strain evidence="15 17">CCUG 56899</strain>
    </source>
</reference>
<dbReference type="SUPFAM" id="SSF160544">
    <property type="entry name" value="EscU C-terminal domain-like"/>
    <property type="match status" value="1"/>
</dbReference>
<evidence type="ECO:0000313" key="16">
    <source>
        <dbReference type="Proteomes" id="UP000093159"/>
    </source>
</evidence>
<evidence type="ECO:0000256" key="1">
    <source>
        <dbReference type="ARBA" id="ARBA00004429"/>
    </source>
</evidence>
<keyword evidence="16" id="KW-1185">Reference proteome</keyword>
<feature type="transmembrane region" description="Helical" evidence="13">
    <location>
        <begin position="143"/>
        <end position="163"/>
    </location>
</feature>
<comment type="subcellular location">
    <subcellularLocation>
        <location evidence="1">Cell inner membrane</location>
        <topology evidence="1">Multi-pass membrane protein</topology>
    </subcellularLocation>
    <subcellularLocation>
        <location evidence="13">Cell membrane</location>
    </subcellularLocation>
</comment>
<dbReference type="PANTHER" id="PTHR30531:SF12">
    <property type="entry name" value="FLAGELLAR BIOSYNTHETIC PROTEIN FLHB"/>
    <property type="match status" value="1"/>
</dbReference>
<dbReference type="InterPro" id="IPR029025">
    <property type="entry name" value="T3SS_substrate_exporter_C"/>
</dbReference>
<evidence type="ECO:0000313" key="17">
    <source>
        <dbReference type="Proteomes" id="UP000322644"/>
    </source>
</evidence>
<dbReference type="Proteomes" id="UP000093159">
    <property type="component" value="Unassembled WGS sequence"/>
</dbReference>
<evidence type="ECO:0000256" key="13">
    <source>
        <dbReference type="RuleBase" id="RU364091"/>
    </source>
</evidence>
<keyword evidence="7 13" id="KW-1005">Bacterial flagellum biogenesis</keyword>
<evidence type="ECO:0000256" key="6">
    <source>
        <dbReference type="ARBA" id="ARBA00022692"/>
    </source>
</evidence>
<dbReference type="PANTHER" id="PTHR30531">
    <property type="entry name" value="FLAGELLAR BIOSYNTHETIC PROTEIN FLHB"/>
    <property type="match status" value="1"/>
</dbReference>
<dbReference type="GO" id="GO:0044780">
    <property type="term" value="P:bacterial-type flagellum assembly"/>
    <property type="evidence" value="ECO:0007669"/>
    <property type="project" value="InterPro"/>
</dbReference>
<dbReference type="GO" id="GO:0005886">
    <property type="term" value="C:plasma membrane"/>
    <property type="evidence" value="ECO:0007669"/>
    <property type="project" value="UniProtKB-SubCell"/>
</dbReference>
<dbReference type="Gene3D" id="6.10.250.2080">
    <property type="match status" value="1"/>
</dbReference>
<name>A0A1C0B162_9BACT</name>
<evidence type="ECO:0000256" key="2">
    <source>
        <dbReference type="ARBA" id="ARBA00010690"/>
    </source>
</evidence>
<dbReference type="Pfam" id="PF01312">
    <property type="entry name" value="Bac_export_2"/>
    <property type="match status" value="1"/>
</dbReference>
<dbReference type="InterPro" id="IPR006135">
    <property type="entry name" value="T3SS_substrate_exporter"/>
</dbReference>
<feature type="transmembrane region" description="Helical" evidence="13">
    <location>
        <begin position="59"/>
        <end position="77"/>
    </location>
</feature>
<feature type="transmembrane region" description="Helical" evidence="13">
    <location>
        <begin position="89"/>
        <end position="111"/>
    </location>
</feature>
<evidence type="ECO:0000256" key="5">
    <source>
        <dbReference type="ARBA" id="ARBA00022475"/>
    </source>
</evidence>
<keyword evidence="5 13" id="KW-1003">Cell membrane</keyword>
<evidence type="ECO:0000313" key="15">
    <source>
        <dbReference type="EMBL" id="QEP40016.1"/>
    </source>
</evidence>
<evidence type="ECO:0000256" key="12">
    <source>
        <dbReference type="ARBA" id="ARBA00025078"/>
    </source>
</evidence>
<keyword evidence="10 13" id="KW-0472">Membrane</keyword>
<reference evidence="15 17" key="2">
    <citation type="submission" date="2019-09" db="EMBL/GenBank/DDBJ databases">
        <title>Complete genome sequencing of four Arcobacter species reveals a diverse suite of mobile elements.</title>
        <authorList>
            <person name="Miller W.G."/>
            <person name="Yee E."/>
            <person name="Bono J.L."/>
        </authorList>
    </citation>
    <scope>NUCLEOTIDE SEQUENCE [LARGE SCALE GENOMIC DNA]</scope>
    <source>
        <strain evidence="15 17">CCUG 56899</strain>
    </source>
</reference>
<evidence type="ECO:0000256" key="4">
    <source>
        <dbReference type="ARBA" id="ARBA00022448"/>
    </source>
</evidence>
<organism evidence="15 17">
    <name type="scientific">Arcobacter porcinus</name>
    <dbReference type="NCBI Taxonomy" id="1935204"/>
    <lineage>
        <taxon>Bacteria</taxon>
        <taxon>Pseudomonadati</taxon>
        <taxon>Campylobacterota</taxon>
        <taxon>Epsilonproteobacteria</taxon>
        <taxon>Campylobacterales</taxon>
        <taxon>Arcobacteraceae</taxon>
        <taxon>Arcobacter</taxon>
    </lineage>
</organism>
<dbReference type="GO" id="GO:0009306">
    <property type="term" value="P:protein secretion"/>
    <property type="evidence" value="ECO:0007669"/>
    <property type="project" value="InterPro"/>
</dbReference>
<evidence type="ECO:0000256" key="9">
    <source>
        <dbReference type="ARBA" id="ARBA00022989"/>
    </source>
</evidence>
<keyword evidence="4 13" id="KW-0813">Transport</keyword>
<evidence type="ECO:0000256" key="7">
    <source>
        <dbReference type="ARBA" id="ARBA00022795"/>
    </source>
</evidence>
<dbReference type="EMBL" id="LDIR01000001">
    <property type="protein sequence ID" value="OCL93595.1"/>
    <property type="molecule type" value="Genomic_DNA"/>
</dbReference>
<keyword evidence="15" id="KW-0969">Cilium</keyword>
<protein>
    <recommendedName>
        <fullName evidence="3 13">Flagellar biosynthetic protein FlhB</fullName>
    </recommendedName>
</protein>
<reference evidence="14 16" key="1">
    <citation type="submission" date="2015-05" db="EMBL/GenBank/DDBJ databases">
        <authorList>
            <person name="Rovetto F."/>
            <person name="Cocolin L."/>
            <person name="Illeghems K."/>
            <person name="Van Nieuwerburgh F."/>
            <person name="Houf K."/>
        </authorList>
    </citation>
    <scope>NUCLEOTIDE SEQUENCE [LARGE SCALE GENOMIC DNA]</scope>
    <source>
        <strain evidence="14 16">117434</strain>
    </source>
</reference>
<feature type="transmembrane region" description="Helical" evidence="13">
    <location>
        <begin position="30"/>
        <end position="52"/>
    </location>
</feature>
<keyword evidence="6 13" id="KW-0812">Transmembrane</keyword>
<keyword evidence="15" id="KW-0282">Flagellum</keyword>
<gene>
    <name evidence="13 15" type="primary">flhB</name>
    <name evidence="14" type="synonym">flhB_2</name>
    <name evidence="14" type="ORF">AAX28_01138</name>
    <name evidence="15" type="ORF">APORC_0386</name>
</gene>
<dbReference type="EMBL" id="CP036246">
    <property type="protein sequence ID" value="QEP40016.1"/>
    <property type="molecule type" value="Genomic_DNA"/>
</dbReference>
<proteinExistence type="inferred from homology"/>
<evidence type="ECO:0000256" key="11">
    <source>
        <dbReference type="ARBA" id="ARBA00023225"/>
    </source>
</evidence>
<dbReference type="KEGG" id="apoc:APORC_0386"/>
<evidence type="ECO:0000313" key="14">
    <source>
        <dbReference type="EMBL" id="OCL93595.1"/>
    </source>
</evidence>
<keyword evidence="15" id="KW-0966">Cell projection</keyword>
<keyword evidence="9 13" id="KW-1133">Transmembrane helix</keyword>
<dbReference type="AlphaFoldDB" id="A0A1C0B162"/>
<dbReference type="Gene3D" id="3.40.1690.10">
    <property type="entry name" value="secretion proteins EscU"/>
    <property type="match status" value="1"/>
</dbReference>
<comment type="function">
    <text evidence="12 13">Required for formation of the rod structure in the basal body of the flagellar apparatus. Together with FliI and FliH, may constitute the export apparatus of flagellin.</text>
</comment>
<dbReference type="RefSeq" id="WP_066169848.1">
    <property type="nucleotide sequence ID" value="NZ_CP036246.2"/>
</dbReference>
<feature type="transmembrane region" description="Helical" evidence="13">
    <location>
        <begin position="183"/>
        <end position="205"/>
    </location>
</feature>
<dbReference type="InterPro" id="IPR006136">
    <property type="entry name" value="FlhB"/>
</dbReference>
<keyword evidence="11 13" id="KW-1006">Bacterial flagellum protein export</keyword>
<dbReference type="FunFam" id="3.40.1690.10:FF:000001">
    <property type="entry name" value="Flagellar biosynthetic protein FlhB"/>
    <property type="match status" value="1"/>
</dbReference>
<dbReference type="Proteomes" id="UP000322644">
    <property type="component" value="Chromosome"/>
</dbReference>
<accession>A0A1C0B162</accession>
<evidence type="ECO:0000256" key="8">
    <source>
        <dbReference type="ARBA" id="ARBA00022927"/>
    </source>
</evidence>
<evidence type="ECO:0000256" key="3">
    <source>
        <dbReference type="ARBA" id="ARBA00021622"/>
    </source>
</evidence>
<evidence type="ECO:0000256" key="10">
    <source>
        <dbReference type="ARBA" id="ARBA00023136"/>
    </source>
</evidence>
<keyword evidence="8 13" id="KW-0653">Protein transport</keyword>
<dbReference type="NCBIfam" id="TIGR00328">
    <property type="entry name" value="flhB"/>
    <property type="match status" value="1"/>
</dbReference>